<evidence type="ECO:0000256" key="1">
    <source>
        <dbReference type="SAM" id="MobiDB-lite"/>
    </source>
</evidence>
<gene>
    <name evidence="2" type="ORF">AVDCRST_MAG04-3084</name>
</gene>
<name>A0A6J4J6T6_9PROT</name>
<dbReference type="AlphaFoldDB" id="A0A6J4J6T6"/>
<sequence>HVLCLATPLEECVRNVVRRRRAGAAALPAIRRTAEAGQLGLEAAVAALRTAPAVAEVGVLAFDDLLARARALLGLPRTDTRALNGAVPAGLRDDDGRRRGPNPAWMAKTLKLRRG</sequence>
<reference evidence="2" key="1">
    <citation type="submission" date="2020-02" db="EMBL/GenBank/DDBJ databases">
        <authorList>
            <person name="Meier V. D."/>
        </authorList>
    </citation>
    <scope>NUCLEOTIDE SEQUENCE</scope>
    <source>
        <strain evidence="2">AVDCRST_MAG04</strain>
    </source>
</reference>
<evidence type="ECO:0000313" key="2">
    <source>
        <dbReference type="EMBL" id="CAA9271021.1"/>
    </source>
</evidence>
<accession>A0A6J4J6T6</accession>
<feature type="region of interest" description="Disordered" evidence="1">
    <location>
        <begin position="86"/>
        <end position="108"/>
    </location>
</feature>
<feature type="non-terminal residue" evidence="2">
    <location>
        <position position="1"/>
    </location>
</feature>
<proteinExistence type="predicted"/>
<organism evidence="2">
    <name type="scientific">uncultured Acetobacteraceae bacterium</name>
    <dbReference type="NCBI Taxonomy" id="169975"/>
    <lineage>
        <taxon>Bacteria</taxon>
        <taxon>Pseudomonadati</taxon>
        <taxon>Pseudomonadota</taxon>
        <taxon>Alphaproteobacteria</taxon>
        <taxon>Acetobacterales</taxon>
        <taxon>Acetobacteraceae</taxon>
        <taxon>environmental samples</taxon>
    </lineage>
</organism>
<dbReference type="EMBL" id="CADCTL010000219">
    <property type="protein sequence ID" value="CAA9271021.1"/>
    <property type="molecule type" value="Genomic_DNA"/>
</dbReference>
<protein>
    <submittedName>
        <fullName evidence="2">Uncharacterized protein</fullName>
    </submittedName>
</protein>